<keyword evidence="3 6" id="KW-0479">Metal-binding</keyword>
<dbReference type="SUPFAM" id="SSF52317">
    <property type="entry name" value="Class I glutamine amidotransferase-like"/>
    <property type="match status" value="1"/>
</dbReference>
<dbReference type="PROSITE" id="PS50093">
    <property type="entry name" value="PKD"/>
    <property type="match status" value="1"/>
</dbReference>
<dbReference type="PANTHER" id="PTHR40469">
    <property type="entry name" value="SECRETED GLYCOSYL HYDROLASE"/>
    <property type="match status" value="1"/>
</dbReference>
<keyword evidence="11" id="KW-1185">Reference proteome</keyword>
<reference evidence="10 11" key="1">
    <citation type="submission" date="2019-12" db="EMBL/GenBank/DDBJ databases">
        <title>Spirosoma sp. HMF4905 genome sequencing and assembly.</title>
        <authorList>
            <person name="Kang H."/>
            <person name="Cha I."/>
            <person name="Kim H."/>
            <person name="Joh K."/>
        </authorList>
    </citation>
    <scope>NUCLEOTIDE SEQUENCE [LARGE SCALE GENOMIC DNA]</scope>
    <source>
        <strain evidence="10 11">HMF4905</strain>
    </source>
</reference>
<dbReference type="InterPro" id="IPR011041">
    <property type="entry name" value="Quinoprot_gluc/sorb_DH_b-prop"/>
</dbReference>
<dbReference type="RefSeq" id="WP_157582932.1">
    <property type="nucleotide sequence ID" value="NZ_WPIN01000001.1"/>
</dbReference>
<keyword evidence="1" id="KW-0813">Transport</keyword>
<dbReference type="InterPro" id="IPR013783">
    <property type="entry name" value="Ig-like_fold"/>
</dbReference>
<dbReference type="PRINTS" id="PR00606">
    <property type="entry name" value="CYTCHROMECID"/>
</dbReference>
<dbReference type="InterPro" id="IPR029062">
    <property type="entry name" value="Class_I_gatase-like"/>
</dbReference>
<dbReference type="AlphaFoldDB" id="A0A7K1S4S3"/>
<dbReference type="Proteomes" id="UP000436006">
    <property type="component" value="Unassembled WGS sequence"/>
</dbReference>
<dbReference type="SUPFAM" id="SSF46626">
    <property type="entry name" value="Cytochrome c"/>
    <property type="match status" value="1"/>
</dbReference>
<evidence type="ECO:0000256" key="2">
    <source>
        <dbReference type="ARBA" id="ARBA00022617"/>
    </source>
</evidence>
<evidence type="ECO:0000256" key="6">
    <source>
        <dbReference type="PIRSR" id="PIRSR602324-1"/>
    </source>
</evidence>
<dbReference type="Gene3D" id="1.10.760.10">
    <property type="entry name" value="Cytochrome c-like domain"/>
    <property type="match status" value="1"/>
</dbReference>
<dbReference type="EMBL" id="WPIN01000001">
    <property type="protein sequence ID" value="MVM28831.1"/>
    <property type="molecule type" value="Genomic_DNA"/>
</dbReference>
<keyword evidence="2 6" id="KW-0349">Heme</keyword>
<evidence type="ECO:0000256" key="4">
    <source>
        <dbReference type="ARBA" id="ARBA00022982"/>
    </source>
</evidence>
<dbReference type="InterPro" id="IPR022409">
    <property type="entry name" value="PKD/Chitinase_dom"/>
</dbReference>
<dbReference type="Gene3D" id="2.60.40.10">
    <property type="entry name" value="Immunoglobulins"/>
    <property type="match status" value="1"/>
</dbReference>
<comment type="caution">
    <text evidence="10">The sequence shown here is derived from an EMBL/GenBank/DDBJ whole genome shotgun (WGS) entry which is preliminary data.</text>
</comment>
<dbReference type="GO" id="GO:0020037">
    <property type="term" value="F:heme binding"/>
    <property type="evidence" value="ECO:0007669"/>
    <property type="project" value="InterPro"/>
</dbReference>
<feature type="region of interest" description="Disordered" evidence="7">
    <location>
        <begin position="516"/>
        <end position="535"/>
    </location>
</feature>
<evidence type="ECO:0000259" key="9">
    <source>
        <dbReference type="PROSITE" id="PS51007"/>
    </source>
</evidence>
<dbReference type="CDD" id="cd04084">
    <property type="entry name" value="CBM6_xylanase-like"/>
    <property type="match status" value="1"/>
</dbReference>
<keyword evidence="4" id="KW-0249">Electron transport</keyword>
<dbReference type="PROSITE" id="PS51007">
    <property type="entry name" value="CYTC"/>
    <property type="match status" value="1"/>
</dbReference>
<dbReference type="InterPro" id="IPR029010">
    <property type="entry name" value="ThuA-like"/>
</dbReference>
<feature type="binding site" description="covalent" evidence="6">
    <location>
        <position position="947"/>
    </location>
    <ligand>
        <name>heme c</name>
        <dbReference type="ChEBI" id="CHEBI:61717"/>
    </ligand>
</feature>
<name>A0A7K1S4S3_9BACT</name>
<protein>
    <submittedName>
        <fullName evidence="10">Carbohydrate-binding protein</fullName>
    </submittedName>
</protein>
<dbReference type="Pfam" id="PF03422">
    <property type="entry name" value="CBM_6"/>
    <property type="match status" value="1"/>
</dbReference>
<evidence type="ECO:0000256" key="7">
    <source>
        <dbReference type="SAM" id="MobiDB-lite"/>
    </source>
</evidence>
<dbReference type="SMART" id="SM00089">
    <property type="entry name" value="PKD"/>
    <property type="match status" value="1"/>
</dbReference>
<dbReference type="InterPro" id="IPR035986">
    <property type="entry name" value="PKD_dom_sf"/>
</dbReference>
<dbReference type="Pfam" id="PF06283">
    <property type="entry name" value="ThuA"/>
    <property type="match status" value="1"/>
</dbReference>
<dbReference type="CDD" id="cd00146">
    <property type="entry name" value="PKD"/>
    <property type="match status" value="1"/>
</dbReference>
<dbReference type="InterPro" id="IPR000601">
    <property type="entry name" value="PKD_dom"/>
</dbReference>
<sequence length="1259" mass="137084">MLQLLPNSLRWLVGTALVGLLSTGLWSYVVVNEPPRILVFSKTAAFRHASIGAGQQALFKLGKEQGFAVDTTENASRFSEENLKRYRAVVFFSTTGDVLNSQQQNAFERYIQAGGGYLGVHAATDTEYDWPWYNQLAGAWFSNHPMPDNVQKGTFVVVDKNNPATSFLPERWEREDEFYSFKNISPALHVLLTIDEKTYKGGTNGDNHPMAWYQEFDGGRSFYTAGGHTDATFSEPLFLRHLGAGLHYVMGGDSPKPLDYTKAKTKLLPDENRFSKVVLAEKLDEPMELVVLPDSRVLLVERKGAVKLFSPSTSKLTTIAHIPVNTKVTDKEGKVGEDEGGLLGITKDPHFSENHWLYLYYSPEGSAAKNILTRYELKGDELVLSSKKVILEVATQREISGHAGGSLTFDAKGNLYLSTGDNINPQQSNGYSPSDERPGRSPFDAQMTSANTNDLRGKIIRIHPEADGSYTIPEGNLFPKGTEKARPEIYTMGHRNPFRISVDSKTGFLYWGDIGPDASQPNEKRGPAGQDEVGQARKAGNYGWPYFVGDNKPYHLYDFATGESGPLYDPAQPINKSVNNTGLNQLPPAQKAFIWYPYAESKEFPLVGSGGRSAMAGPVYYRDQFKAAKRPFPDYYDGKLLTYEWMRGWLMAVTLDASGNYKSMERVMPSYKFSNPMDIEFGPEGDLYMLEYGSGWFTQNDDARLVRIEYNSGNRKPIVQVATSKKGGSIPFKARLSSAGTKDFDNDALTYVWTVKPTAGGTTRTFREANPTVAFDKAGIYKATLTVTDTKGGSSSRAIEIMAGNEEPVLTFETQNSNQTFFFPGQPFDYEVKVTDKEDGSLAKSGATPGKIKPEQVAVNIDYLAEGYDLVTIAQGHRSADATAQVGKGLSLIEANDCKACHSIEKKSIGPAYQQVALKYKGDASAADRLTKKVISGGSGVWGDVAMSAHPQLSQADAGIMVSYILSLAEKKQAAPSLPVKGSYTMTLPSSDKGEGRYLVRAAYQDKGNGSIPPITAEKTLLLRSSKMPAGKADKIDGVMKYGTIIIASVKGSSIGFSNIDLTGITQLKFTASAPKAQLNAAGGTIEVRLDEPTGKLLGETVFIAPADGSSMTNLPPPVIAKLAEVKGVHDVYLVFKNDKAPAGQALFVLMDVDFQTSQSAIASTKPATTPSSSSTQNLDAYAGKYKMTGLPFEYIEVTAKEGHLYMKAGENESVLTPGSEADEFKGASDSVVKFDLGADQKATSITLKVQGMTFKGVK</sequence>
<dbReference type="InterPro" id="IPR005084">
    <property type="entry name" value="CBM6"/>
</dbReference>
<dbReference type="Pfam" id="PF00034">
    <property type="entry name" value="Cytochrom_C"/>
    <property type="match status" value="1"/>
</dbReference>
<dbReference type="GO" id="GO:0030246">
    <property type="term" value="F:carbohydrate binding"/>
    <property type="evidence" value="ECO:0007669"/>
    <property type="project" value="InterPro"/>
</dbReference>
<feature type="domain" description="PKD" evidence="8">
    <location>
        <begin position="717"/>
        <end position="801"/>
    </location>
</feature>
<dbReference type="Gene3D" id="2.120.10.30">
    <property type="entry name" value="TolB, C-terminal domain"/>
    <property type="match status" value="1"/>
</dbReference>
<dbReference type="Gene3D" id="3.40.50.880">
    <property type="match status" value="1"/>
</dbReference>
<dbReference type="Pfam" id="PF18911">
    <property type="entry name" value="PKD_4"/>
    <property type="match status" value="1"/>
</dbReference>
<dbReference type="InterPro" id="IPR036909">
    <property type="entry name" value="Cyt_c-like_dom_sf"/>
</dbReference>
<feature type="binding site" description="covalent" evidence="6">
    <location>
        <position position="902"/>
    </location>
    <ligand>
        <name>heme c</name>
        <dbReference type="ChEBI" id="CHEBI:61717"/>
    </ligand>
</feature>
<gene>
    <name evidence="10" type="ORF">GO755_02210</name>
</gene>
<feature type="compositionally biased region" description="Polar residues" evidence="7">
    <location>
        <begin position="418"/>
        <end position="432"/>
    </location>
</feature>
<dbReference type="InterPro" id="IPR011042">
    <property type="entry name" value="6-blade_b-propeller_TolB-like"/>
</dbReference>
<proteinExistence type="predicted"/>
<dbReference type="SUPFAM" id="SSF49299">
    <property type="entry name" value="PKD domain"/>
    <property type="match status" value="1"/>
</dbReference>
<dbReference type="InterPro" id="IPR009056">
    <property type="entry name" value="Cyt_c-like_dom"/>
</dbReference>
<dbReference type="GO" id="GO:0005506">
    <property type="term" value="F:iron ion binding"/>
    <property type="evidence" value="ECO:0007669"/>
    <property type="project" value="InterPro"/>
</dbReference>
<evidence type="ECO:0000256" key="3">
    <source>
        <dbReference type="ARBA" id="ARBA00022723"/>
    </source>
</evidence>
<evidence type="ECO:0000259" key="8">
    <source>
        <dbReference type="PROSITE" id="PS50093"/>
    </source>
</evidence>
<feature type="region of interest" description="Disordered" evidence="7">
    <location>
        <begin position="418"/>
        <end position="450"/>
    </location>
</feature>
<dbReference type="PANTHER" id="PTHR40469:SF2">
    <property type="entry name" value="GALACTOSE-BINDING DOMAIN-LIKE SUPERFAMILY PROTEIN"/>
    <property type="match status" value="1"/>
</dbReference>
<dbReference type="InterPro" id="IPR002324">
    <property type="entry name" value="Cyt_c_ID"/>
</dbReference>
<evidence type="ECO:0000313" key="10">
    <source>
        <dbReference type="EMBL" id="MVM28831.1"/>
    </source>
</evidence>
<dbReference type="Gene3D" id="2.60.120.260">
    <property type="entry name" value="Galactose-binding domain-like"/>
    <property type="match status" value="1"/>
</dbReference>
<feature type="binding site" description="covalent" evidence="6">
    <location>
        <position position="898"/>
    </location>
    <ligand>
        <name>heme c</name>
        <dbReference type="ChEBI" id="CHEBI:61717"/>
    </ligand>
</feature>
<comment type="PTM">
    <text evidence="6">Binds 1 heme c group covalently per subunit.</text>
</comment>
<dbReference type="Pfam" id="PF07995">
    <property type="entry name" value="GSDH"/>
    <property type="match status" value="1"/>
</dbReference>
<feature type="domain" description="Cytochrome c" evidence="9">
    <location>
        <begin position="884"/>
        <end position="969"/>
    </location>
</feature>
<organism evidence="10 11">
    <name type="scientific">Spirosoma arboris</name>
    <dbReference type="NCBI Taxonomy" id="2682092"/>
    <lineage>
        <taxon>Bacteria</taxon>
        <taxon>Pseudomonadati</taxon>
        <taxon>Bacteroidota</taxon>
        <taxon>Cytophagia</taxon>
        <taxon>Cytophagales</taxon>
        <taxon>Cytophagaceae</taxon>
        <taxon>Spirosoma</taxon>
    </lineage>
</organism>
<evidence type="ECO:0000256" key="5">
    <source>
        <dbReference type="ARBA" id="ARBA00023004"/>
    </source>
</evidence>
<dbReference type="InterPro" id="IPR012938">
    <property type="entry name" value="Glc/Sorbosone_DH"/>
</dbReference>
<keyword evidence="5 6" id="KW-0408">Iron</keyword>
<evidence type="ECO:0000256" key="1">
    <source>
        <dbReference type="ARBA" id="ARBA00022448"/>
    </source>
</evidence>
<evidence type="ECO:0000313" key="11">
    <source>
        <dbReference type="Proteomes" id="UP000436006"/>
    </source>
</evidence>
<accession>A0A7K1S4S3</accession>
<dbReference type="SUPFAM" id="SSF50952">
    <property type="entry name" value="Soluble quinoprotein glucose dehydrogenase"/>
    <property type="match status" value="1"/>
</dbReference>
<dbReference type="GO" id="GO:0009055">
    <property type="term" value="F:electron transfer activity"/>
    <property type="evidence" value="ECO:0007669"/>
    <property type="project" value="InterPro"/>
</dbReference>